<evidence type="ECO:0000313" key="5">
    <source>
        <dbReference type="EMBL" id="KAF6733775.1"/>
    </source>
</evidence>
<dbReference type="FunFam" id="2.10.310.10:FF:000001">
    <property type="entry name" value="Serpin family A member 1"/>
    <property type="match status" value="1"/>
</dbReference>
<dbReference type="SUPFAM" id="SSF56574">
    <property type="entry name" value="Serpins"/>
    <property type="match status" value="1"/>
</dbReference>
<dbReference type="InterPro" id="IPR023795">
    <property type="entry name" value="Serpin_CS"/>
</dbReference>
<comment type="similarity">
    <text evidence="2">Belongs to the serpin family.</text>
</comment>
<feature type="region of interest" description="Disordered" evidence="3">
    <location>
        <begin position="266"/>
        <end position="287"/>
    </location>
</feature>
<dbReference type="InterPro" id="IPR046365">
    <property type="entry name" value="FAM124_dom"/>
</dbReference>
<feature type="compositionally biased region" description="Polar residues" evidence="3">
    <location>
        <begin position="632"/>
        <end position="648"/>
    </location>
</feature>
<name>A0A834FCW6_ORYME</name>
<feature type="domain" description="Serpin" evidence="4">
    <location>
        <begin position="521"/>
        <end position="897"/>
    </location>
</feature>
<feature type="compositionally biased region" description="Low complexity" evidence="3">
    <location>
        <begin position="347"/>
        <end position="363"/>
    </location>
</feature>
<dbReference type="Gene3D" id="2.30.39.10">
    <property type="entry name" value="Alpha-1-antitrypsin, domain 1"/>
    <property type="match status" value="1"/>
</dbReference>
<feature type="compositionally biased region" description="Low complexity" evidence="3">
    <location>
        <begin position="477"/>
        <end position="499"/>
    </location>
</feature>
<dbReference type="InterPro" id="IPR036186">
    <property type="entry name" value="Serpin_sf"/>
</dbReference>
<reference evidence="5" key="1">
    <citation type="journal article" name="BMC Genomics">
        <title>Long-read sequencing and de novo genome assembly of marine medaka (Oryzias melastigma).</title>
        <authorList>
            <person name="Liang P."/>
            <person name="Saqib H.S.A."/>
            <person name="Ni X."/>
            <person name="Shen Y."/>
        </authorList>
    </citation>
    <scope>NUCLEOTIDE SEQUENCE</scope>
    <source>
        <strain evidence="5">Bigg-433</strain>
    </source>
</reference>
<sequence>MGDLQDPFLVSIHLIADPGQGKFLQRAADAVLSWVHPELQLFRVSERASPSQRPRQKPHQSSSPSATCQPAMAVILFLQEAYGGEEHILMLHHTLQRPPWRYHHTEKVSNGRQMLPLTPCSQDFFTLAPGTPLWAVRQVHYGKEIVRFTIYCLHENYTDMVRLYKLLLQRRVAQKKEDFCFFVVYSNPDMEIQLSFKRLPRGHSPVVLESAVMEVRVRDVGELVPLLPHPCSPISEVRWQTEDYDGNKILLQVQGAYLRHRQDPCHISSTAPETASAPPSQKIRRHHQRVLCRPRVHHNFHKSLPPGGGDEQDEQEQWPDLHGFDSQRSQWRGHRSSSLFSLPNLGSASSHSNCSSPGPSSTPHTRSHSLKRSPSLVPPFRLNVDALIGAEETDVDTGIKVNLGSSVDLSVVSAYIESSLAQTPRPLSAPPEDVGPPLSPVILQNKYKSATLGRTPNGSSVKSTPPALLGSRPQNTSSLSPSAAPSSSDISMNESDSCSIRSHSASSLQDSMRHLHNSFSISLYQTVTQTENGSNLIVSPASVSFSLALLQLGARGNTRAQLEGVLGYSVKEAHVLDFLLRSQSDITNSSHGMWLQQTCTLFVQSGVQLLDEFTQGAAAWADTNVVRANFSQPSYAQSQPERATNNPDDSWPLHSGASSGEGSGSGEAQADTLWWGQRSQVALVNTVAFRGVWQKQFMFTNTQNLPFMLSDGSTIKVPMMHQAAEVRYGHFRTASDQRYAVLELPYLGRSLSLQVVLQSDRKSPLSSLESQLTARQLASWNVGLRRTKMDIFLPRFRMESRFNLRSVLPSMGISDAFDPTAADFTGISMEDGLYLSDAFHEVRIEVKEDGTKAAAATAMVLLKRSRAPVFKADQPFLFLLRQLNTGSILFMGRVMNPADQAP</sequence>
<dbReference type="AlphaFoldDB" id="A0A834FCW6"/>
<evidence type="ECO:0000256" key="3">
    <source>
        <dbReference type="SAM" id="MobiDB-lite"/>
    </source>
</evidence>
<comment type="similarity">
    <text evidence="1">Belongs to the FAM124 family.</text>
</comment>
<dbReference type="InterPro" id="IPR023796">
    <property type="entry name" value="Serpin_dom"/>
</dbReference>
<feature type="region of interest" description="Disordered" evidence="3">
    <location>
        <begin position="632"/>
        <end position="669"/>
    </location>
</feature>
<accession>A0A834FCW6</accession>
<dbReference type="SMART" id="SM00093">
    <property type="entry name" value="SERPIN"/>
    <property type="match status" value="1"/>
</dbReference>
<evidence type="ECO:0000256" key="1">
    <source>
        <dbReference type="ARBA" id="ARBA00006440"/>
    </source>
</evidence>
<dbReference type="Pfam" id="PF00079">
    <property type="entry name" value="Serpin"/>
    <property type="match status" value="2"/>
</dbReference>
<comment type="caution">
    <text evidence="5">The sequence shown here is derived from an EMBL/GenBank/DDBJ whole genome shotgun (WGS) entry which is preliminary data.</text>
</comment>
<evidence type="ECO:0000259" key="4">
    <source>
        <dbReference type="SMART" id="SM00093"/>
    </source>
</evidence>
<dbReference type="PROSITE" id="PS00284">
    <property type="entry name" value="SERPIN"/>
    <property type="match status" value="1"/>
</dbReference>
<protein>
    <submittedName>
        <fullName evidence="5">Putative serpin E3</fullName>
    </submittedName>
</protein>
<dbReference type="Gene3D" id="3.30.497.10">
    <property type="entry name" value="Antithrombin, subunit I, domain 2"/>
    <property type="match status" value="1"/>
</dbReference>
<dbReference type="Pfam" id="PF15067">
    <property type="entry name" value="FAM124"/>
    <property type="match status" value="1"/>
</dbReference>
<evidence type="ECO:0000256" key="2">
    <source>
        <dbReference type="RuleBase" id="RU000411"/>
    </source>
</evidence>
<dbReference type="PANTHER" id="PTHR14715:SF4">
    <property type="entry name" value="PROTEIN FAM124A"/>
    <property type="match status" value="1"/>
</dbReference>
<dbReference type="EMBL" id="WKFB01000151">
    <property type="protein sequence ID" value="KAF6733775.1"/>
    <property type="molecule type" value="Genomic_DNA"/>
</dbReference>
<dbReference type="InterPro" id="IPR031172">
    <property type="entry name" value="Serpin_E3"/>
</dbReference>
<dbReference type="InterPro" id="IPR042185">
    <property type="entry name" value="Serpin_sf_2"/>
</dbReference>
<dbReference type="Proteomes" id="UP000646548">
    <property type="component" value="Unassembled WGS sequence"/>
</dbReference>
<feature type="region of interest" description="Disordered" evidence="3">
    <location>
        <begin position="45"/>
        <end position="67"/>
    </location>
</feature>
<feature type="region of interest" description="Disordered" evidence="3">
    <location>
        <begin position="342"/>
        <end position="376"/>
    </location>
</feature>
<dbReference type="InterPro" id="IPR029380">
    <property type="entry name" value="FAM124"/>
</dbReference>
<proteinExistence type="inferred from homology"/>
<organism evidence="5 6">
    <name type="scientific">Oryzias melastigma</name>
    <name type="common">Marine medaka</name>
    <dbReference type="NCBI Taxonomy" id="30732"/>
    <lineage>
        <taxon>Eukaryota</taxon>
        <taxon>Metazoa</taxon>
        <taxon>Chordata</taxon>
        <taxon>Craniata</taxon>
        <taxon>Vertebrata</taxon>
        <taxon>Euteleostomi</taxon>
        <taxon>Actinopterygii</taxon>
        <taxon>Neopterygii</taxon>
        <taxon>Teleostei</taxon>
        <taxon>Neoteleostei</taxon>
        <taxon>Acanthomorphata</taxon>
        <taxon>Ovalentaria</taxon>
        <taxon>Atherinomorphae</taxon>
        <taxon>Beloniformes</taxon>
        <taxon>Adrianichthyidae</taxon>
        <taxon>Oryziinae</taxon>
        <taxon>Oryzias</taxon>
    </lineage>
</organism>
<feature type="compositionally biased region" description="Polar residues" evidence="3">
    <location>
        <begin position="267"/>
        <end position="279"/>
    </location>
</feature>
<gene>
    <name evidence="5" type="ORF">FQA47_023148</name>
</gene>
<feature type="region of interest" description="Disordered" evidence="3">
    <location>
        <begin position="298"/>
        <end position="317"/>
    </location>
</feature>
<dbReference type="InterPro" id="IPR042178">
    <property type="entry name" value="Serpin_sf_1"/>
</dbReference>
<feature type="region of interest" description="Disordered" evidence="3">
    <location>
        <begin position="449"/>
        <end position="504"/>
    </location>
</feature>
<evidence type="ECO:0000313" key="6">
    <source>
        <dbReference type="Proteomes" id="UP000646548"/>
    </source>
</evidence>
<dbReference type="PANTHER" id="PTHR14715">
    <property type="entry name" value="FAM124 DOMAIN-CONTAINING PROTEIN-RELATED"/>
    <property type="match status" value="1"/>
</dbReference>
<feature type="compositionally biased region" description="Polar residues" evidence="3">
    <location>
        <begin position="48"/>
        <end position="67"/>
    </location>
</feature>
<dbReference type="CDD" id="cd19574">
    <property type="entry name" value="serpinE3"/>
    <property type="match status" value="1"/>
</dbReference>
<feature type="compositionally biased region" description="Polar residues" evidence="3">
    <location>
        <begin position="449"/>
        <end position="463"/>
    </location>
</feature>